<proteinExistence type="predicted"/>
<dbReference type="Gene3D" id="3.40.50.300">
    <property type="entry name" value="P-loop containing nucleotide triphosphate hydrolases"/>
    <property type="match status" value="1"/>
</dbReference>
<organism evidence="2 3">
    <name type="scientific">Bradyrhizobium retamae</name>
    <dbReference type="NCBI Taxonomy" id="1300035"/>
    <lineage>
        <taxon>Bacteria</taxon>
        <taxon>Pseudomonadati</taxon>
        <taxon>Pseudomonadota</taxon>
        <taxon>Alphaproteobacteria</taxon>
        <taxon>Hyphomicrobiales</taxon>
        <taxon>Nitrobacteraceae</taxon>
        <taxon>Bradyrhizobium</taxon>
    </lineage>
</organism>
<reference evidence="2 3" key="1">
    <citation type="submission" date="2014-03" db="EMBL/GenBank/DDBJ databases">
        <title>Bradyrhizobium valentinum sp. nov., isolated from effective nodules of Lupinus mariae-josephae, a lupine endemic of basic-lime soils in Eastern Spain.</title>
        <authorList>
            <person name="Duran D."/>
            <person name="Rey L."/>
            <person name="Navarro A."/>
            <person name="Busquets A."/>
            <person name="Imperial J."/>
            <person name="Ruiz-Argueso T."/>
        </authorList>
    </citation>
    <scope>NUCLEOTIDE SEQUENCE [LARGE SCALE GENOMIC DNA]</scope>
    <source>
        <strain evidence="2 3">Ro19</strain>
    </source>
</reference>
<name>A0A0R3NG64_9BRAD</name>
<evidence type="ECO:0000256" key="1">
    <source>
        <dbReference type="ARBA" id="ARBA00034923"/>
    </source>
</evidence>
<dbReference type="PANTHER" id="PTHR11070:SF2">
    <property type="entry name" value="ATP-DEPENDENT DNA HELICASE SRS2"/>
    <property type="match status" value="1"/>
</dbReference>
<comment type="caution">
    <text evidence="2">The sequence shown here is derived from an EMBL/GenBank/DDBJ whole genome shotgun (WGS) entry which is preliminary data.</text>
</comment>
<keyword evidence="3" id="KW-1185">Reference proteome</keyword>
<dbReference type="GO" id="GO:0003677">
    <property type="term" value="F:DNA binding"/>
    <property type="evidence" value="ECO:0007669"/>
    <property type="project" value="InterPro"/>
</dbReference>
<dbReference type="Pfam" id="PF13245">
    <property type="entry name" value="AAA_19"/>
    <property type="match status" value="1"/>
</dbReference>
<dbReference type="RefSeq" id="WP_057842452.1">
    <property type="nucleotide sequence ID" value="NZ_LLYA01000046.1"/>
</dbReference>
<protein>
    <recommendedName>
        <fullName evidence="1">DNA 3'-5' helicase II</fullName>
    </recommendedName>
</protein>
<evidence type="ECO:0000313" key="3">
    <source>
        <dbReference type="Proteomes" id="UP000052023"/>
    </source>
</evidence>
<dbReference type="InterPro" id="IPR027417">
    <property type="entry name" value="P-loop_NTPase"/>
</dbReference>
<dbReference type="AlphaFoldDB" id="A0A0R3NG64"/>
<dbReference type="EMBL" id="LLYA01000046">
    <property type="protein sequence ID" value="KRR29117.1"/>
    <property type="molecule type" value="Genomic_DNA"/>
</dbReference>
<dbReference type="GO" id="GO:0043138">
    <property type="term" value="F:3'-5' DNA helicase activity"/>
    <property type="evidence" value="ECO:0007669"/>
    <property type="project" value="TreeGrafter"/>
</dbReference>
<dbReference type="SUPFAM" id="SSF52540">
    <property type="entry name" value="P-loop containing nucleoside triphosphate hydrolases"/>
    <property type="match status" value="2"/>
</dbReference>
<dbReference type="PANTHER" id="PTHR11070">
    <property type="entry name" value="UVRD / RECB / PCRA DNA HELICASE FAMILY MEMBER"/>
    <property type="match status" value="1"/>
</dbReference>
<accession>A0A0R3NG64</accession>
<dbReference type="InterPro" id="IPR000212">
    <property type="entry name" value="DNA_helicase_UvrD/REP"/>
</dbReference>
<sequence>MPPSNKVVLASAGAGKTTEIVTDALAMRPRKVAITTFTLKNVEEINRKIIQLNGCIPPEITVYPWYTFVLHELARPYQGCVHDERIAGVHFAKGATRTYVKKTDVAGYYCDRDNEVYSDRLGEFALLCNTASGGRVLARLKDMYAHIFVDEVQDLAGFDIDVLEALFRSPIGVTLVGDVRQSTYRTSYAPKNKKFCGRGFLVKAEAWKKAGLCDVTFLAKSRRCIQAICDVADMIFPDLPTAESKNERQTAHDGVFAVRRVDVDEYRRRHAPQLLRLDRRFGAGLEAENFGMVKGLGFERVLIVPYGGITKWLTTGNPAHVAGSADEVYVGITRAFQSVAFIHDGDVAVPGISIFQP</sequence>
<dbReference type="OrthoDB" id="9810135at2"/>
<dbReference type="GO" id="GO:0000725">
    <property type="term" value="P:recombinational repair"/>
    <property type="evidence" value="ECO:0007669"/>
    <property type="project" value="TreeGrafter"/>
</dbReference>
<gene>
    <name evidence="2" type="ORF">CQ13_18430</name>
</gene>
<evidence type="ECO:0000313" key="2">
    <source>
        <dbReference type="EMBL" id="KRR29117.1"/>
    </source>
</evidence>
<dbReference type="GO" id="GO:0005524">
    <property type="term" value="F:ATP binding"/>
    <property type="evidence" value="ECO:0007669"/>
    <property type="project" value="InterPro"/>
</dbReference>
<dbReference type="Proteomes" id="UP000052023">
    <property type="component" value="Unassembled WGS sequence"/>
</dbReference>